<comment type="caution">
    <text evidence="2">The sequence shown here is derived from an EMBL/GenBank/DDBJ whole genome shotgun (WGS) entry which is preliminary data.</text>
</comment>
<accession>A0A367EHM4</accession>
<evidence type="ECO:0000256" key="1">
    <source>
        <dbReference type="SAM" id="MobiDB-lite"/>
    </source>
</evidence>
<dbReference type="AlphaFoldDB" id="A0A367EHM4"/>
<evidence type="ECO:0008006" key="4">
    <source>
        <dbReference type="Google" id="ProtNLM"/>
    </source>
</evidence>
<dbReference type="RefSeq" id="WP_114016474.1">
    <property type="nucleotide sequence ID" value="NZ_QOIM01000036.1"/>
</dbReference>
<dbReference type="InterPro" id="IPR011051">
    <property type="entry name" value="RmlC_Cupin_sf"/>
</dbReference>
<protein>
    <recommendedName>
        <fullName evidence="4">AraC-type arabinose-binding/dimerisation domain-containing protein</fullName>
    </recommendedName>
</protein>
<organism evidence="2 3">
    <name type="scientific">Streptomyces reniochalinae</name>
    <dbReference type="NCBI Taxonomy" id="2250578"/>
    <lineage>
        <taxon>Bacteria</taxon>
        <taxon>Bacillati</taxon>
        <taxon>Actinomycetota</taxon>
        <taxon>Actinomycetes</taxon>
        <taxon>Kitasatosporales</taxon>
        <taxon>Streptomycetaceae</taxon>
        <taxon>Streptomyces</taxon>
    </lineage>
</organism>
<name>A0A367EHM4_9ACTN</name>
<dbReference type="SUPFAM" id="SSF51182">
    <property type="entry name" value="RmlC-like cupins"/>
    <property type="match status" value="1"/>
</dbReference>
<reference evidence="2 3" key="1">
    <citation type="submission" date="2018-06" db="EMBL/GenBank/DDBJ databases">
        <title>Streptomyces reniochalinae sp. nov. and Streptomyces diacarnus sp. nov. from marine sponges.</title>
        <authorList>
            <person name="Li L."/>
        </authorList>
    </citation>
    <scope>NUCLEOTIDE SEQUENCE [LARGE SCALE GENOMIC DNA]</scope>
    <source>
        <strain evidence="2 3">LHW50302</strain>
    </source>
</reference>
<keyword evidence="3" id="KW-1185">Reference proteome</keyword>
<dbReference type="OrthoDB" id="8451629at2"/>
<gene>
    <name evidence="2" type="ORF">DQ392_17030</name>
</gene>
<dbReference type="Proteomes" id="UP000253507">
    <property type="component" value="Unassembled WGS sequence"/>
</dbReference>
<evidence type="ECO:0000313" key="2">
    <source>
        <dbReference type="EMBL" id="RCG17564.1"/>
    </source>
</evidence>
<evidence type="ECO:0000313" key="3">
    <source>
        <dbReference type="Proteomes" id="UP000253507"/>
    </source>
</evidence>
<feature type="region of interest" description="Disordered" evidence="1">
    <location>
        <begin position="120"/>
        <end position="140"/>
    </location>
</feature>
<dbReference type="InterPro" id="IPR014710">
    <property type="entry name" value="RmlC-like_jellyroll"/>
</dbReference>
<dbReference type="Gene3D" id="2.60.120.10">
    <property type="entry name" value="Jelly Rolls"/>
    <property type="match status" value="1"/>
</dbReference>
<sequence>MADADTGSHPSNVPVPKPLCDVEGLAAEEGAPAGAVWRLTESGRQLDANLVHVPAGRHIETHVEPDLDVLLLVVRGTGTLDTAQEPQPLREGGLIWLPHGSSRSVTAGEDGVSYLTVHRRRPGMRIRRHTSDSPSGAAPG</sequence>
<proteinExistence type="predicted"/>
<dbReference type="EMBL" id="QOIM01000036">
    <property type="protein sequence ID" value="RCG17564.1"/>
    <property type="molecule type" value="Genomic_DNA"/>
</dbReference>